<keyword evidence="3" id="KW-1185">Reference proteome</keyword>
<protein>
    <submittedName>
        <fullName evidence="2">Uncharacterized protein</fullName>
    </submittedName>
</protein>
<gene>
    <name evidence="2" type="ORF">N0V84_002393</name>
</gene>
<dbReference type="AlphaFoldDB" id="A0A9W8WJ61"/>
<feature type="region of interest" description="Disordered" evidence="1">
    <location>
        <begin position="701"/>
        <end position="720"/>
    </location>
</feature>
<name>A0A9W8WJ61_9HYPO</name>
<evidence type="ECO:0000313" key="3">
    <source>
        <dbReference type="Proteomes" id="UP001140502"/>
    </source>
</evidence>
<dbReference type="EMBL" id="JAPEUR010000029">
    <property type="protein sequence ID" value="KAJ4327131.1"/>
    <property type="molecule type" value="Genomic_DNA"/>
</dbReference>
<dbReference type="PANTHER" id="PTHR40788:SF2">
    <property type="entry name" value="CLR5 DOMAIN-CONTAINING PROTEIN"/>
    <property type="match status" value="1"/>
</dbReference>
<dbReference type="OrthoDB" id="2922289at2759"/>
<accession>A0A9W8WJ61</accession>
<comment type="caution">
    <text evidence="2">The sequence shown here is derived from an EMBL/GenBank/DDBJ whole genome shotgun (WGS) entry which is preliminary data.</text>
</comment>
<evidence type="ECO:0000256" key="1">
    <source>
        <dbReference type="SAM" id="MobiDB-lite"/>
    </source>
</evidence>
<dbReference type="Proteomes" id="UP001140502">
    <property type="component" value="Unassembled WGS sequence"/>
</dbReference>
<feature type="region of interest" description="Disordered" evidence="1">
    <location>
        <begin position="1"/>
        <end position="54"/>
    </location>
</feature>
<reference evidence="2" key="1">
    <citation type="submission" date="2022-10" db="EMBL/GenBank/DDBJ databases">
        <title>Tapping the CABI collections for fungal endophytes: first genome assemblies for Collariella, Neodidymelliopsis, Ascochyta clinopodiicola, Didymella pomorum, Didymosphaeria variabile, Neocosmospora piperis and Neocucurbitaria cava.</title>
        <authorList>
            <person name="Hill R."/>
        </authorList>
    </citation>
    <scope>NUCLEOTIDE SEQUENCE</scope>
    <source>
        <strain evidence="2">IMI 366586</strain>
    </source>
</reference>
<organism evidence="2 3">
    <name type="scientific">Fusarium piperis</name>
    <dbReference type="NCBI Taxonomy" id="1435070"/>
    <lineage>
        <taxon>Eukaryota</taxon>
        <taxon>Fungi</taxon>
        <taxon>Dikarya</taxon>
        <taxon>Ascomycota</taxon>
        <taxon>Pezizomycotina</taxon>
        <taxon>Sordariomycetes</taxon>
        <taxon>Hypocreomycetidae</taxon>
        <taxon>Hypocreales</taxon>
        <taxon>Nectriaceae</taxon>
        <taxon>Fusarium</taxon>
        <taxon>Fusarium solani species complex</taxon>
    </lineage>
</organism>
<sequence length="840" mass="96347">MQPRRDFRFDPFQSDQELGIPDDFNDGIPDGIDWSNPESFLKAMGGPMPKMPSPAEVRREAEEKSRDIFAAYDTLRNIIQRHEATIQKRWSKKTRQQRLQVLLNAWPGMPASHRPDFEAFRKEPKEQRERGTRYRGYFMWPDINQEDLSQPKMMPLLLNSRGRHPPPTFAAADNAAVHLGLVSKALVPIFLNEHVMVLNGATTADGYGKLIAWEDHPDAFDWMHTRKQFLPGEGLVILEVQAHLMKFLVDFCHEILHEIPPAELISDAYPVQPEPPLKTDNDASGFASLAVMAAEAPYRLPERLDLPRLESLLEAKKSAAEDHVWALREDPTYFAHQFLEIQDHRQEMLKDTQGRSHPATLRPREHIFWARIAGTILADAYLSLESFTELHRQVQDLRRLQNKYKSEISPTEDLPEEYMVALLRFRYYLEQAAKGPMETLKIVIAASPPMRKFFVRDPPPDANSTKILVRSSGVKMNKVEEHLIWLLRTLWEDDYALFLIGLPCLMDELERLLQSTPEADALISEHVIKILGDLSIVAQCSRQLEVYQPWAQTFESASVDHLDNLKAEHVEWGKPWTQFLPALREQNLASAARLAEPSGGKFAYPIHKRRTKETVDALRRAEANLDAFWAKVDEVIRVKVPTLRSTYVYRLLSQPRMLRRTPEWVEPTTSTVKKVEDPDLDVLNRPLSNVFLDHSEDRLQGSKAQPKVKAKTKGVPSAEPAAIPAVSEPDTLDPQPTFHVDARTLKVFRTLFFNPEVSSTPGSVLWNDFLHAMVSTGFRAEKLYGSVWQFSPTKLDVERSIHFHEPHPKGKIPFEVARRHGRRLTRAYGWFGGMFMLKKK</sequence>
<evidence type="ECO:0000313" key="2">
    <source>
        <dbReference type="EMBL" id="KAJ4327131.1"/>
    </source>
</evidence>
<dbReference type="PANTHER" id="PTHR40788">
    <property type="entry name" value="CLR5 DOMAIN-CONTAINING PROTEIN-RELATED"/>
    <property type="match status" value="1"/>
</dbReference>
<proteinExistence type="predicted"/>